<evidence type="ECO:0000259" key="4">
    <source>
        <dbReference type="PROSITE" id="PS50102"/>
    </source>
</evidence>
<keyword evidence="6" id="KW-1185">Reference proteome</keyword>
<evidence type="ECO:0000256" key="2">
    <source>
        <dbReference type="PROSITE-ProRule" id="PRU00176"/>
    </source>
</evidence>
<dbReference type="Pfam" id="PF00076">
    <property type="entry name" value="RRM_1"/>
    <property type="match status" value="1"/>
</dbReference>
<protein>
    <recommendedName>
        <fullName evidence="4">RRM domain-containing protein</fullName>
    </recommendedName>
</protein>
<dbReference type="OrthoDB" id="48651at2759"/>
<dbReference type="GO" id="GO:0003723">
    <property type="term" value="F:RNA binding"/>
    <property type="evidence" value="ECO:0007669"/>
    <property type="project" value="UniProtKB-UniRule"/>
</dbReference>
<feature type="compositionally biased region" description="Low complexity" evidence="3">
    <location>
        <begin position="363"/>
        <end position="380"/>
    </location>
</feature>
<feature type="compositionally biased region" description="Basic and acidic residues" evidence="3">
    <location>
        <begin position="154"/>
        <end position="169"/>
    </location>
</feature>
<feature type="region of interest" description="Disordered" evidence="3">
    <location>
        <begin position="154"/>
        <end position="469"/>
    </location>
</feature>
<proteinExistence type="predicted"/>
<dbReference type="SMART" id="SM00360">
    <property type="entry name" value="RRM"/>
    <property type="match status" value="1"/>
</dbReference>
<dbReference type="GO" id="GO:0005730">
    <property type="term" value="C:nucleolus"/>
    <property type="evidence" value="ECO:0007669"/>
    <property type="project" value="TreeGrafter"/>
</dbReference>
<dbReference type="InterPro" id="IPR012677">
    <property type="entry name" value="Nucleotide-bd_a/b_plait_sf"/>
</dbReference>
<feature type="compositionally biased region" description="Basic and acidic residues" evidence="3">
    <location>
        <begin position="245"/>
        <end position="263"/>
    </location>
</feature>
<evidence type="ECO:0000256" key="3">
    <source>
        <dbReference type="SAM" id="MobiDB-lite"/>
    </source>
</evidence>
<feature type="compositionally biased region" description="Basic and acidic residues" evidence="3">
    <location>
        <begin position="219"/>
        <end position="231"/>
    </location>
</feature>
<dbReference type="EMBL" id="CAJPDS010000107">
    <property type="protein sequence ID" value="CAF9937987.1"/>
    <property type="molecule type" value="Genomic_DNA"/>
</dbReference>
<feature type="compositionally biased region" description="Polar residues" evidence="3">
    <location>
        <begin position="518"/>
        <end position="537"/>
    </location>
</feature>
<comment type="caution">
    <text evidence="5">The sequence shown here is derived from an EMBL/GenBank/DDBJ whole genome shotgun (WGS) entry which is preliminary data.</text>
</comment>
<feature type="region of interest" description="Disordered" evidence="3">
    <location>
        <begin position="28"/>
        <end position="75"/>
    </location>
</feature>
<dbReference type="InterPro" id="IPR035979">
    <property type="entry name" value="RBD_domain_sf"/>
</dbReference>
<evidence type="ECO:0000256" key="1">
    <source>
        <dbReference type="ARBA" id="ARBA00022884"/>
    </source>
</evidence>
<dbReference type="SUPFAM" id="SSF54928">
    <property type="entry name" value="RNA-binding domain, RBD"/>
    <property type="match status" value="1"/>
</dbReference>
<feature type="compositionally biased region" description="Basic and acidic residues" evidence="3">
    <location>
        <begin position="271"/>
        <end position="289"/>
    </location>
</feature>
<feature type="compositionally biased region" description="Polar residues" evidence="3">
    <location>
        <begin position="322"/>
        <end position="331"/>
    </location>
</feature>
<feature type="compositionally biased region" description="Basic and acidic residues" evidence="3">
    <location>
        <begin position="203"/>
        <end position="212"/>
    </location>
</feature>
<evidence type="ECO:0000313" key="5">
    <source>
        <dbReference type="EMBL" id="CAF9937987.1"/>
    </source>
</evidence>
<feature type="domain" description="RRM" evidence="4">
    <location>
        <begin position="78"/>
        <end position="154"/>
    </location>
</feature>
<dbReference type="PROSITE" id="PS50102">
    <property type="entry name" value="RRM"/>
    <property type="match status" value="1"/>
</dbReference>
<organism evidence="5 6">
    <name type="scientific">Heterodermia speciosa</name>
    <dbReference type="NCBI Taxonomy" id="116794"/>
    <lineage>
        <taxon>Eukaryota</taxon>
        <taxon>Fungi</taxon>
        <taxon>Dikarya</taxon>
        <taxon>Ascomycota</taxon>
        <taxon>Pezizomycotina</taxon>
        <taxon>Lecanoromycetes</taxon>
        <taxon>OSLEUM clade</taxon>
        <taxon>Lecanoromycetidae</taxon>
        <taxon>Caliciales</taxon>
        <taxon>Physciaceae</taxon>
        <taxon>Heterodermia</taxon>
    </lineage>
</organism>
<feature type="compositionally biased region" description="Polar residues" evidence="3">
    <location>
        <begin position="45"/>
        <end position="60"/>
    </location>
</feature>
<dbReference type="Proteomes" id="UP000664521">
    <property type="component" value="Unassembled WGS sequence"/>
</dbReference>
<gene>
    <name evidence="5" type="ORF">HETSPECPRED_000732</name>
</gene>
<dbReference type="Gene3D" id="3.30.70.330">
    <property type="match status" value="1"/>
</dbReference>
<feature type="compositionally biased region" description="Low complexity" evidence="3">
    <location>
        <begin position="337"/>
        <end position="350"/>
    </location>
</feature>
<feature type="compositionally biased region" description="Low complexity" evidence="3">
    <location>
        <begin position="232"/>
        <end position="241"/>
    </location>
</feature>
<sequence>MAPGKAKGQKMALGDFLTDTSLGSWADEMEDMPMPATGRSGFGERSSTAGPGYGTTSSYTDRGYSQRESLPLPTKPPFTVHLGNMSFDATEGDIQDLFSACSVTSVRIVEDKLDRKPKGFGYAEFATLDGLKKALEFSGTQFQGRNLRVTVAEPQKDRPDAREFGDWTRKGPLPDVGGQRRVSDRPGFGSGAPRGFDNVSEAGSERGGRRGYEPAGGDTKVRDFGNWDRKGPLTPTLPTGPAGRSFDRDRPVSRDGPLKERRNSPAWGEGRSQEGSRPPRREFVERPIADRAPTAPELDNQWRTKMRPDPPVPSPIPATRSPALSQREMSTPPSPAAAPAAPAAAPAAPATRPRLNLQKRTVSEAPSEASPSTSDSKASPFGAAKPIDTATREKEVEEKRQIAVRERKEAEDKAREEKKVAEDKAREEKRIAKEAERAARAERADQEPVPEVKINGQKQEKENGVASPTVGKNYEILRRAADEDATVADESAEMASANGIVVEDKAVKPKEIIRDSQDGQTKVNGATAQPEPSTQPSADALNEDGWSTVQAKARPNRNKSNNMAARAIVS</sequence>
<feature type="region of interest" description="Disordered" evidence="3">
    <location>
        <begin position="508"/>
        <end position="570"/>
    </location>
</feature>
<dbReference type="AlphaFoldDB" id="A0A8H3IRU9"/>
<feature type="compositionally biased region" description="Basic and acidic residues" evidence="3">
    <location>
        <begin position="390"/>
        <end position="446"/>
    </location>
</feature>
<keyword evidence="1 2" id="KW-0694">RNA-binding</keyword>
<reference evidence="5" key="1">
    <citation type="submission" date="2021-03" db="EMBL/GenBank/DDBJ databases">
        <authorList>
            <person name="Tagirdzhanova G."/>
        </authorList>
    </citation>
    <scope>NUCLEOTIDE SEQUENCE</scope>
</reference>
<dbReference type="InterPro" id="IPR000504">
    <property type="entry name" value="RRM_dom"/>
</dbReference>
<name>A0A8H3IRU9_9LECA</name>
<dbReference type="PANTHER" id="PTHR23236">
    <property type="entry name" value="EUKARYOTIC TRANSLATION INITIATION FACTOR 4B/4H"/>
    <property type="match status" value="1"/>
</dbReference>
<dbReference type="PANTHER" id="PTHR23236:SF11">
    <property type="entry name" value="EUKARYOTIC TRANSLATION INITIATION FACTOR 4H"/>
    <property type="match status" value="1"/>
</dbReference>
<feature type="compositionally biased region" description="Basic and acidic residues" evidence="3">
    <location>
        <begin position="508"/>
        <end position="517"/>
    </location>
</feature>
<accession>A0A8H3IRU9</accession>
<evidence type="ECO:0000313" key="6">
    <source>
        <dbReference type="Proteomes" id="UP000664521"/>
    </source>
</evidence>